<dbReference type="NCBIfam" id="TIGR00357">
    <property type="entry name" value="peptide-methionine (R)-S-oxide reductase MsrB"/>
    <property type="match status" value="1"/>
</dbReference>
<dbReference type="PANTHER" id="PTHR10173:SF57">
    <property type="entry name" value="PEPTIDE-METHIONINE (R)-S-OXIDE REDUCTASE"/>
    <property type="match status" value="1"/>
</dbReference>
<dbReference type="GO" id="GO:0005737">
    <property type="term" value="C:cytoplasm"/>
    <property type="evidence" value="ECO:0007669"/>
    <property type="project" value="TreeGrafter"/>
</dbReference>
<feature type="domain" description="MsrB" evidence="4">
    <location>
        <begin position="39"/>
        <end position="160"/>
    </location>
</feature>
<evidence type="ECO:0000256" key="1">
    <source>
        <dbReference type="ARBA" id="ARBA00012499"/>
    </source>
</evidence>
<evidence type="ECO:0000259" key="4">
    <source>
        <dbReference type="PROSITE" id="PS51790"/>
    </source>
</evidence>
<accession>A0A524RP87</accession>
<dbReference type="GO" id="GO:0030091">
    <property type="term" value="P:protein repair"/>
    <property type="evidence" value="ECO:0007669"/>
    <property type="project" value="InterPro"/>
</dbReference>
<dbReference type="EMBL" id="SRMO01000052">
    <property type="protein sequence ID" value="TGG93173.1"/>
    <property type="molecule type" value="Genomic_DNA"/>
</dbReference>
<dbReference type="InterPro" id="IPR006311">
    <property type="entry name" value="TAT_signal"/>
</dbReference>
<evidence type="ECO:0000256" key="3">
    <source>
        <dbReference type="ARBA" id="ARBA00048488"/>
    </source>
</evidence>
<dbReference type="SUPFAM" id="SSF51316">
    <property type="entry name" value="Mss4-like"/>
    <property type="match status" value="1"/>
</dbReference>
<reference evidence="5 6" key="1">
    <citation type="journal article" date="2019" name="mSystems">
        <title>Life at home and on the roam: Genomic adaptions reflect the dual lifestyle of an intracellular, facultative symbiont.</title>
        <authorList>
            <person name="Burgsdorf I."/>
        </authorList>
    </citation>
    <scope>NUCLEOTIDE SEQUENCE [LARGE SCALE GENOMIC DNA]</scope>
    <source>
        <strain evidence="5">277cV</strain>
    </source>
</reference>
<dbReference type="EC" id="1.8.4.12" evidence="1"/>
<gene>
    <name evidence="5" type="primary">msrB</name>
    <name evidence="5" type="ORF">ERJ67_04395</name>
</gene>
<dbReference type="InterPro" id="IPR028427">
    <property type="entry name" value="Met_Sox_Rdtase_MsrB"/>
</dbReference>
<dbReference type="Proteomes" id="UP000317990">
    <property type="component" value="Unassembled WGS sequence"/>
</dbReference>
<evidence type="ECO:0000313" key="5">
    <source>
        <dbReference type="EMBL" id="TGG93173.1"/>
    </source>
</evidence>
<dbReference type="GO" id="GO:0033743">
    <property type="term" value="F:peptide-methionine (R)-S-oxide reductase activity"/>
    <property type="evidence" value="ECO:0007669"/>
    <property type="project" value="UniProtKB-EC"/>
</dbReference>
<dbReference type="AlphaFoldDB" id="A0A524RP87"/>
<dbReference type="InterPro" id="IPR002579">
    <property type="entry name" value="Met_Sox_Rdtase_MsrB_dom"/>
</dbReference>
<protein>
    <recommendedName>
        <fullName evidence="1">peptide-methionine (R)-S-oxide reductase</fullName>
        <ecNumber evidence="1">1.8.4.12</ecNumber>
    </recommendedName>
</protein>
<comment type="catalytic activity">
    <reaction evidence="3">
        <text>L-methionyl-[protein] + [thioredoxin]-disulfide + H2O = L-methionyl-(R)-S-oxide-[protein] + [thioredoxin]-dithiol</text>
        <dbReference type="Rhea" id="RHEA:24164"/>
        <dbReference type="Rhea" id="RHEA-COMP:10698"/>
        <dbReference type="Rhea" id="RHEA-COMP:10700"/>
        <dbReference type="Rhea" id="RHEA-COMP:12313"/>
        <dbReference type="Rhea" id="RHEA-COMP:12314"/>
        <dbReference type="ChEBI" id="CHEBI:15377"/>
        <dbReference type="ChEBI" id="CHEBI:16044"/>
        <dbReference type="ChEBI" id="CHEBI:29950"/>
        <dbReference type="ChEBI" id="CHEBI:45764"/>
        <dbReference type="ChEBI" id="CHEBI:50058"/>
        <dbReference type="EC" id="1.8.4.12"/>
    </reaction>
</comment>
<proteinExistence type="predicted"/>
<evidence type="ECO:0000313" key="6">
    <source>
        <dbReference type="Proteomes" id="UP000317990"/>
    </source>
</evidence>
<dbReference type="Gene3D" id="2.170.150.20">
    <property type="entry name" value="Peptide methionine sulfoxide reductase"/>
    <property type="match status" value="1"/>
</dbReference>
<dbReference type="InterPro" id="IPR011057">
    <property type="entry name" value="Mss4-like_sf"/>
</dbReference>
<dbReference type="Pfam" id="PF01641">
    <property type="entry name" value="SelR"/>
    <property type="match status" value="1"/>
</dbReference>
<dbReference type="GO" id="GO:0006979">
    <property type="term" value="P:response to oxidative stress"/>
    <property type="evidence" value="ECO:0007669"/>
    <property type="project" value="InterPro"/>
</dbReference>
<sequence>MTTRRHFLLATASALASLTFQREVEAASKAGDPLWDLSESQWRELLDAEAYRVLRKEGTERPFSSPLLAEKREGVYKCAGCDLSLFSSSTKYDSGTGWPSFTEPLPGNINTKTDYKLLIPRKEYHCRRCGGHQGHVFNDGPLPLGKRYCNNGVALRFVAST</sequence>
<keyword evidence="2 5" id="KW-0560">Oxidoreductase</keyword>
<name>A0A524RP87_9CHRO</name>
<organism evidence="5 6">
    <name type="scientific">Aphanocapsa feldmannii 277cV</name>
    <dbReference type="NCBI Taxonomy" id="2507553"/>
    <lineage>
        <taxon>Bacteria</taxon>
        <taxon>Bacillati</taxon>
        <taxon>Cyanobacteriota</taxon>
        <taxon>Cyanophyceae</taxon>
        <taxon>Oscillatoriophycideae</taxon>
        <taxon>Chroococcales</taxon>
        <taxon>Microcystaceae</taxon>
        <taxon>Aphanocapsa</taxon>
    </lineage>
</organism>
<evidence type="ECO:0000256" key="2">
    <source>
        <dbReference type="ARBA" id="ARBA00023002"/>
    </source>
</evidence>
<dbReference type="PANTHER" id="PTHR10173">
    <property type="entry name" value="METHIONINE SULFOXIDE REDUCTASE"/>
    <property type="match status" value="1"/>
</dbReference>
<dbReference type="PROSITE" id="PS51790">
    <property type="entry name" value="MSRB"/>
    <property type="match status" value="1"/>
</dbReference>
<dbReference type="PROSITE" id="PS51318">
    <property type="entry name" value="TAT"/>
    <property type="match status" value="1"/>
</dbReference>
<comment type="caution">
    <text evidence="5">The sequence shown here is derived from an EMBL/GenBank/DDBJ whole genome shotgun (WGS) entry which is preliminary data.</text>
</comment>